<feature type="domain" description="NF-X1-type" evidence="8">
    <location>
        <begin position="505"/>
        <end position="525"/>
    </location>
</feature>
<organism evidence="9 10">
    <name type="scientific">Diabrotica balteata</name>
    <name type="common">Banded cucumber beetle</name>
    <dbReference type="NCBI Taxonomy" id="107213"/>
    <lineage>
        <taxon>Eukaryota</taxon>
        <taxon>Metazoa</taxon>
        <taxon>Ecdysozoa</taxon>
        <taxon>Arthropoda</taxon>
        <taxon>Hexapoda</taxon>
        <taxon>Insecta</taxon>
        <taxon>Pterygota</taxon>
        <taxon>Neoptera</taxon>
        <taxon>Endopterygota</taxon>
        <taxon>Coleoptera</taxon>
        <taxon>Polyphaga</taxon>
        <taxon>Cucujiformia</taxon>
        <taxon>Chrysomeloidea</taxon>
        <taxon>Chrysomelidae</taxon>
        <taxon>Galerucinae</taxon>
        <taxon>Diabroticina</taxon>
        <taxon>Diabroticites</taxon>
        <taxon>Diabrotica</taxon>
    </lineage>
</organism>
<gene>
    <name evidence="9" type="ORF">DIABBA_LOCUS6924</name>
</gene>
<dbReference type="Pfam" id="PF01422">
    <property type="entry name" value="zf-NF-X1"/>
    <property type="match status" value="9"/>
</dbReference>
<dbReference type="CDD" id="cd16697">
    <property type="entry name" value="RING-CH-C4HC3_NFXL1"/>
    <property type="match status" value="1"/>
</dbReference>
<feature type="transmembrane region" description="Helical" evidence="7">
    <location>
        <begin position="1081"/>
        <end position="1101"/>
    </location>
</feature>
<dbReference type="GO" id="GO:0008270">
    <property type="term" value="F:zinc ion binding"/>
    <property type="evidence" value="ECO:0007669"/>
    <property type="project" value="UniProtKB-KW"/>
</dbReference>
<proteinExistence type="inferred from homology"/>
<evidence type="ECO:0000313" key="10">
    <source>
        <dbReference type="Proteomes" id="UP001153709"/>
    </source>
</evidence>
<comment type="similarity">
    <text evidence="1">Belongs to the NFX1 family.</text>
</comment>
<dbReference type="Pfam" id="PF25085">
    <property type="entry name" value="DUF7802"/>
    <property type="match status" value="1"/>
</dbReference>
<evidence type="ECO:0000313" key="9">
    <source>
        <dbReference type="EMBL" id="CAG9833523.1"/>
    </source>
</evidence>
<dbReference type="Proteomes" id="UP001153709">
    <property type="component" value="Chromosome 4"/>
</dbReference>
<dbReference type="GO" id="GO:0005634">
    <property type="term" value="C:nucleus"/>
    <property type="evidence" value="ECO:0007669"/>
    <property type="project" value="InterPro"/>
</dbReference>
<name>A0A9N9T399_DIABA</name>
<dbReference type="PANTHER" id="PTHR12360">
    <property type="entry name" value="NUCLEAR TRANSCRIPTION FACTOR, X-BOX BINDING 1 NFX1"/>
    <property type="match status" value="1"/>
</dbReference>
<protein>
    <recommendedName>
        <fullName evidence="8">NF-X1-type domain-containing protein</fullName>
    </recommendedName>
</protein>
<keyword evidence="4" id="KW-0863">Zinc-finger</keyword>
<evidence type="ECO:0000256" key="6">
    <source>
        <dbReference type="SAM" id="MobiDB-lite"/>
    </source>
</evidence>
<feature type="domain" description="NF-X1-type" evidence="8">
    <location>
        <begin position="396"/>
        <end position="417"/>
    </location>
</feature>
<feature type="transmembrane region" description="Helical" evidence="7">
    <location>
        <begin position="983"/>
        <end position="1003"/>
    </location>
</feature>
<feature type="transmembrane region" description="Helical" evidence="7">
    <location>
        <begin position="758"/>
        <end position="777"/>
    </location>
</feature>
<dbReference type="PANTHER" id="PTHR12360:SF1">
    <property type="entry name" value="NF-X1-TYPE ZINC FINGER PROTEIN NFXL1"/>
    <property type="match status" value="1"/>
</dbReference>
<feature type="transmembrane region" description="Helical" evidence="7">
    <location>
        <begin position="945"/>
        <end position="962"/>
    </location>
</feature>
<keyword evidence="5" id="KW-0862">Zinc</keyword>
<feature type="domain" description="NF-X1-type" evidence="8">
    <location>
        <begin position="653"/>
        <end position="671"/>
    </location>
</feature>
<feature type="domain" description="NF-X1-type" evidence="8">
    <location>
        <begin position="369"/>
        <end position="388"/>
    </location>
</feature>
<feature type="transmembrane region" description="Helical" evidence="7">
    <location>
        <begin position="910"/>
        <end position="933"/>
    </location>
</feature>
<dbReference type="SMART" id="SM00438">
    <property type="entry name" value="ZnF_NFX"/>
    <property type="match status" value="10"/>
</dbReference>
<feature type="domain" description="NF-X1-type" evidence="8">
    <location>
        <begin position="421"/>
        <end position="440"/>
    </location>
</feature>
<dbReference type="GO" id="GO:0000981">
    <property type="term" value="F:DNA-binding transcription factor activity, RNA polymerase II-specific"/>
    <property type="evidence" value="ECO:0007669"/>
    <property type="project" value="TreeGrafter"/>
</dbReference>
<evidence type="ECO:0000256" key="7">
    <source>
        <dbReference type="SAM" id="Phobius"/>
    </source>
</evidence>
<feature type="transmembrane region" description="Helical" evidence="7">
    <location>
        <begin position="828"/>
        <end position="849"/>
    </location>
</feature>
<evidence type="ECO:0000256" key="2">
    <source>
        <dbReference type="ARBA" id="ARBA00022723"/>
    </source>
</evidence>
<accession>A0A9N9T399</accession>
<feature type="domain" description="NF-X1-type" evidence="8">
    <location>
        <begin position="613"/>
        <end position="643"/>
    </location>
</feature>
<evidence type="ECO:0000256" key="3">
    <source>
        <dbReference type="ARBA" id="ARBA00022737"/>
    </source>
</evidence>
<feature type="compositionally biased region" description="Low complexity" evidence="6">
    <location>
        <begin position="1"/>
        <end position="19"/>
    </location>
</feature>
<keyword evidence="2" id="KW-0479">Metal-binding</keyword>
<keyword evidence="7" id="KW-0472">Membrane</keyword>
<dbReference type="AlphaFoldDB" id="A0A9N9T399"/>
<reference evidence="9" key="1">
    <citation type="submission" date="2022-01" db="EMBL/GenBank/DDBJ databases">
        <authorList>
            <person name="King R."/>
        </authorList>
    </citation>
    <scope>NUCLEOTIDE SEQUENCE</scope>
</reference>
<evidence type="ECO:0000256" key="1">
    <source>
        <dbReference type="ARBA" id="ARBA00007269"/>
    </source>
</evidence>
<feature type="domain" description="NF-X1-type" evidence="8">
    <location>
        <begin position="448"/>
        <end position="467"/>
    </location>
</feature>
<dbReference type="InterPro" id="IPR034078">
    <property type="entry name" value="NFX1_fam"/>
</dbReference>
<dbReference type="CDD" id="cd06008">
    <property type="entry name" value="NF-X1-zinc-finger"/>
    <property type="match status" value="6"/>
</dbReference>
<sequence>MHSQPKPKNPWNQNIQNQPKKNKNKNLPTPGEVKFKEAQAKLQASVKKHVKEYESSSDEEELESATLIDSILKNYRTGNGEEESIEKTQTFLQETFLSGAATCLICISRVRKEDQIWTCINCYGYFHLMCVQRWSKDTVTQLKHAAQEQIIVKQQKLCWCCPKCRHEYDPRDIPLKYLCFCAKTENPKYDPYIAPHSCGQICKKPLKPDCGHHCLLLCHPGPCPPCPVTVNVSCYCGRQQPRTQRCSKKEWSCNDVCNKPLECSKHNCPNPCHPGECQPCPKKSIQKCICKAQQKLRECASPVWQCDKVCNKPLECGYHKCEEICHEGVCDMCPLAKLRTCPCGKTTYQLPCTQETPTCPDTCDKVLDCGVHGCNLKCHREKCGVCLETVEKSCRCGQHTKEVQCYKPYLCEVKCKQMKDCNKHPCNRKCCDGNCPPCEKPCGKTLNCGNHKCSSVCHRGPCYPCSETDIVTCKCGATKISVPCGRKHKTKPPKCAKLCLTPPDCHHEKRDSHRCHFGDCPPCRQICNKIHNKCSHSCPVTCHSAVLVKIEGQKASMPWEQVKPQVVRRELTCPDCVVKVPVTCLGEHETSDWPCYLSKPSSCHRQCGRILDCGNHRCTWLCHTVKDAPDNIKAGTNCEKCENSCSKQRPEGCVHTCPKPCHPGGCPPCKIMIRIKCHCGLNQPYVTCVDWLNEEKKVELQTCGNQCPKNFWDWFVHVSDVQTLWKLQPTYLIVQAVYFLGALLTLSHALINKGRLPYLWIGIILHGIYVEVITYFLPDIDNFWHSQTPIIFVGRRLPLHIMLLYPCFIYNAQIAAAKLKLPKWSEPFLIGLLVVLIDLPYDIVSVKYVHWTWHDTDPNLFDRHYWVPWNSYFFHTTFAAGFTFWFHFLREKICDSGDRWAADKSIFKEIICTIVPAVLGFPTGVIGFILIYHPLHDLYNIHSEVTYIILFVICLLISWTGERLTAHREGAKNVVGKLHWSSYLTLFHLIVHYATFMLVLIFFNPEDEVSIGLKEPIGPCDEYVPLQTVFGLTLKKRKWLCPTDYNEDYFDFHCLPNKKIPSNGSMWYTICGTPFENRAEYIAIIGLICLMAVGVFGNLYFRSYGDAVFVKKVVKDKNELKKKRK</sequence>
<evidence type="ECO:0000256" key="5">
    <source>
        <dbReference type="ARBA" id="ARBA00022833"/>
    </source>
</evidence>
<feature type="domain" description="NF-X1-type" evidence="8">
    <location>
        <begin position="263"/>
        <end position="282"/>
    </location>
</feature>
<dbReference type="GO" id="GO:0000977">
    <property type="term" value="F:RNA polymerase II transcription regulatory region sequence-specific DNA binding"/>
    <property type="evidence" value="ECO:0007669"/>
    <property type="project" value="TreeGrafter"/>
</dbReference>
<feature type="domain" description="NF-X1-type" evidence="8">
    <location>
        <begin position="210"/>
        <end position="228"/>
    </location>
</feature>
<dbReference type="InterPro" id="IPR000967">
    <property type="entry name" value="Znf_NFX1"/>
</dbReference>
<evidence type="ECO:0000259" key="8">
    <source>
        <dbReference type="SMART" id="SM00438"/>
    </source>
</evidence>
<dbReference type="InterPro" id="IPR056704">
    <property type="entry name" value="DUF7802"/>
</dbReference>
<keyword evidence="3" id="KW-0677">Repeat</keyword>
<dbReference type="OrthoDB" id="536399at2759"/>
<feature type="transmembrane region" description="Helical" evidence="7">
    <location>
        <begin position="731"/>
        <end position="751"/>
    </location>
</feature>
<feature type="domain" description="NF-X1-type" evidence="8">
    <location>
        <begin position="316"/>
        <end position="335"/>
    </location>
</feature>
<evidence type="ECO:0000256" key="4">
    <source>
        <dbReference type="ARBA" id="ARBA00022771"/>
    </source>
</evidence>
<dbReference type="EMBL" id="OU898279">
    <property type="protein sequence ID" value="CAG9833523.1"/>
    <property type="molecule type" value="Genomic_DNA"/>
</dbReference>
<keyword evidence="7" id="KW-1133">Transmembrane helix</keyword>
<feature type="region of interest" description="Disordered" evidence="6">
    <location>
        <begin position="1"/>
        <end position="40"/>
    </location>
</feature>
<keyword evidence="10" id="KW-1185">Reference proteome</keyword>
<feature type="transmembrane region" description="Helical" evidence="7">
    <location>
        <begin position="869"/>
        <end position="889"/>
    </location>
</feature>
<feature type="transmembrane region" description="Helical" evidence="7">
    <location>
        <begin position="797"/>
        <end position="816"/>
    </location>
</feature>
<keyword evidence="7" id="KW-0812">Transmembrane</keyword>